<gene>
    <name evidence="3" type="ORF">JZ751_013243</name>
</gene>
<reference evidence="3" key="1">
    <citation type="thesis" date="2021" institute="BYU ScholarsArchive" country="Provo, UT, USA">
        <title>Applications of and Algorithms for Genome Assembly and Genomic Analyses with an Emphasis on Marine Teleosts.</title>
        <authorList>
            <person name="Pickett B.D."/>
        </authorList>
    </citation>
    <scope>NUCLEOTIDE SEQUENCE</scope>
    <source>
        <strain evidence="3">HI-2016</strain>
    </source>
</reference>
<keyword evidence="1" id="KW-0175">Coiled coil</keyword>
<sequence length="217" mass="25112">MQTPRNSIPNPPSLFEGLRPHPPPGATPVTGSRALVFPFPLKVMDRWQPIREEPLCSSGCHARAWRLARRLLARVRGDSSSKVKQIEKEYSQKLARSSQTIAELQASVCVTQEENRLQKQEAERHLQEASARWEEERRRITRDADRTGQALQERVESLQKQLHSAEKRLRCQELETQEQLCYRRTLMCTATGGNRRKRIPSPLLYQGMKEQLHPRQT</sequence>
<evidence type="ECO:0000256" key="2">
    <source>
        <dbReference type="SAM" id="MobiDB-lite"/>
    </source>
</evidence>
<dbReference type="AlphaFoldDB" id="A0A8T2NUG8"/>
<name>A0A8T2NUG8_9TELE</name>
<dbReference type="PANTHER" id="PTHR18871:SF2">
    <property type="entry name" value="CENTROSOMAL PROTEIN OF 112 KDA"/>
    <property type="match status" value="1"/>
</dbReference>
<keyword evidence="4" id="KW-1185">Reference proteome</keyword>
<evidence type="ECO:0000313" key="4">
    <source>
        <dbReference type="Proteomes" id="UP000824540"/>
    </source>
</evidence>
<dbReference type="PANTHER" id="PTHR18871">
    <property type="entry name" value="CENTROSOMAL PROTEIN OF 112 KDA"/>
    <property type="match status" value="1"/>
</dbReference>
<comment type="caution">
    <text evidence="3">The sequence shown here is derived from an EMBL/GenBank/DDBJ whole genome shotgun (WGS) entry which is preliminary data.</text>
</comment>
<proteinExistence type="predicted"/>
<feature type="region of interest" description="Disordered" evidence="2">
    <location>
        <begin position="1"/>
        <end position="29"/>
    </location>
</feature>
<accession>A0A8T2NUG8</accession>
<dbReference type="EMBL" id="JAFBMS010000022">
    <property type="protein sequence ID" value="KAG9343859.1"/>
    <property type="molecule type" value="Genomic_DNA"/>
</dbReference>
<protein>
    <submittedName>
        <fullName evidence="3">Uncharacterized protein</fullName>
    </submittedName>
</protein>
<organism evidence="3 4">
    <name type="scientific">Albula glossodonta</name>
    <name type="common">roundjaw bonefish</name>
    <dbReference type="NCBI Taxonomy" id="121402"/>
    <lineage>
        <taxon>Eukaryota</taxon>
        <taxon>Metazoa</taxon>
        <taxon>Chordata</taxon>
        <taxon>Craniata</taxon>
        <taxon>Vertebrata</taxon>
        <taxon>Euteleostomi</taxon>
        <taxon>Actinopterygii</taxon>
        <taxon>Neopterygii</taxon>
        <taxon>Teleostei</taxon>
        <taxon>Albuliformes</taxon>
        <taxon>Albulidae</taxon>
        <taxon>Albula</taxon>
    </lineage>
</organism>
<dbReference type="Proteomes" id="UP000824540">
    <property type="component" value="Unassembled WGS sequence"/>
</dbReference>
<evidence type="ECO:0000313" key="3">
    <source>
        <dbReference type="EMBL" id="KAG9343859.1"/>
    </source>
</evidence>
<dbReference type="InterPro" id="IPR055310">
    <property type="entry name" value="CEP112"/>
</dbReference>
<dbReference type="OrthoDB" id="78101at2759"/>
<feature type="coiled-coil region" evidence="1">
    <location>
        <begin position="110"/>
        <end position="175"/>
    </location>
</feature>
<evidence type="ECO:0000256" key="1">
    <source>
        <dbReference type="SAM" id="Coils"/>
    </source>
</evidence>